<dbReference type="EMBL" id="CP031165">
    <property type="protein sequence ID" value="AXV07278.1"/>
    <property type="molecule type" value="Genomic_DNA"/>
</dbReference>
<dbReference type="PANTHER" id="PTHR46577">
    <property type="entry name" value="HTH-TYPE TRANSCRIPTIONAL REGULATORY PROTEIN GABR"/>
    <property type="match status" value="1"/>
</dbReference>
<dbReference type="Pfam" id="PF00155">
    <property type="entry name" value="Aminotran_1_2"/>
    <property type="match status" value="1"/>
</dbReference>
<keyword evidence="4" id="KW-0238">DNA-binding</keyword>
<comment type="similarity">
    <text evidence="1">In the C-terminal section; belongs to the class-I pyridoxal-phosphate-dependent aminotransferase family.</text>
</comment>
<evidence type="ECO:0000313" key="7">
    <source>
        <dbReference type="EMBL" id="AXV07278.1"/>
    </source>
</evidence>
<gene>
    <name evidence="7" type="ORF">DVS28_a2598</name>
</gene>
<dbReference type="SMART" id="SM00345">
    <property type="entry name" value="HTH_GNTR"/>
    <property type="match status" value="1"/>
</dbReference>
<organism evidence="7 8">
    <name type="scientific">Euzebya pacifica</name>
    <dbReference type="NCBI Taxonomy" id="1608957"/>
    <lineage>
        <taxon>Bacteria</taxon>
        <taxon>Bacillati</taxon>
        <taxon>Actinomycetota</taxon>
        <taxon>Nitriliruptoria</taxon>
        <taxon>Euzebyales</taxon>
    </lineage>
</organism>
<name>A0A346XYI1_9ACTN</name>
<dbReference type="PANTHER" id="PTHR46577:SF1">
    <property type="entry name" value="HTH-TYPE TRANSCRIPTIONAL REGULATORY PROTEIN GABR"/>
    <property type="match status" value="1"/>
</dbReference>
<dbReference type="CDD" id="cd00609">
    <property type="entry name" value="AAT_like"/>
    <property type="match status" value="1"/>
</dbReference>
<dbReference type="InterPro" id="IPR000524">
    <property type="entry name" value="Tscrpt_reg_HTH_GntR"/>
</dbReference>
<keyword evidence="2" id="KW-0663">Pyridoxal phosphate</keyword>
<dbReference type="SUPFAM" id="SSF46785">
    <property type="entry name" value="Winged helix' DNA-binding domain"/>
    <property type="match status" value="1"/>
</dbReference>
<evidence type="ECO:0000256" key="2">
    <source>
        <dbReference type="ARBA" id="ARBA00022898"/>
    </source>
</evidence>
<evidence type="ECO:0000256" key="4">
    <source>
        <dbReference type="ARBA" id="ARBA00023125"/>
    </source>
</evidence>
<dbReference type="CDD" id="cd07377">
    <property type="entry name" value="WHTH_GntR"/>
    <property type="match status" value="1"/>
</dbReference>
<keyword evidence="3" id="KW-0805">Transcription regulation</keyword>
<proteinExistence type="inferred from homology"/>
<keyword evidence="8" id="KW-1185">Reference proteome</keyword>
<sequence length="497" mass="54302">MAKVLVSQVDAVWLAERLHDWPDGSGPMYQRLAQAIERLVQAGEVQGGARLPAERLLSTELKVSRTTVAGAYELLADRRLVTRRHGSGTYVESVRTETPPPRESVLMRSLERNEIFDGLLDPPRELLDMRSAVIHDSPGLPQRALDAVGADVARAASLQGYVPAGLPALRAAIAARYTALGLPTEPGEVLVTSGAQQALALIAMLHVRPDDEVVTEALTHTGAIDLFVASGARLRTVPVGQQGADVDAIERVLTERPRLLYLIPSIHNPLGSVMPARERRRLASLLDEHPDLVVIADDTLADTYRDRRPPPPLGSYPGAHRVLHTGSLSKLIWGGLRVGWVRGPVPEIRRLARLKALTDLGSSIPSQLLAIRLMEEGEDFADDRRAMIAQRGRTLERALAHRLPSWTFDTPEGGLCLWIRLPGGSARELTMRAARHGVALAAGSIQSPQGHFSDHLRIPYSHSELVLTRAVDRLADAWEQHADPSPICELEDLRVVV</sequence>
<keyword evidence="5" id="KW-0804">Transcription</keyword>
<dbReference type="InterPro" id="IPR036390">
    <property type="entry name" value="WH_DNA-bd_sf"/>
</dbReference>
<keyword evidence="7" id="KW-0808">Transferase</keyword>
<evidence type="ECO:0000259" key="6">
    <source>
        <dbReference type="PROSITE" id="PS50949"/>
    </source>
</evidence>
<dbReference type="Gene3D" id="3.90.1150.10">
    <property type="entry name" value="Aspartate Aminotransferase, domain 1"/>
    <property type="match status" value="1"/>
</dbReference>
<dbReference type="GO" id="GO:0003677">
    <property type="term" value="F:DNA binding"/>
    <property type="evidence" value="ECO:0007669"/>
    <property type="project" value="UniProtKB-KW"/>
</dbReference>
<dbReference type="Pfam" id="PF00392">
    <property type="entry name" value="GntR"/>
    <property type="match status" value="1"/>
</dbReference>
<evidence type="ECO:0000256" key="1">
    <source>
        <dbReference type="ARBA" id="ARBA00005384"/>
    </source>
</evidence>
<dbReference type="Gene3D" id="1.10.10.10">
    <property type="entry name" value="Winged helix-like DNA-binding domain superfamily/Winged helix DNA-binding domain"/>
    <property type="match status" value="1"/>
</dbReference>
<evidence type="ECO:0000256" key="5">
    <source>
        <dbReference type="ARBA" id="ARBA00023163"/>
    </source>
</evidence>
<protein>
    <submittedName>
        <fullName evidence="7">Transcriptional regulator, GntR family domain / Aspartate aminotransferase</fullName>
    </submittedName>
</protein>
<dbReference type="GO" id="GO:0003700">
    <property type="term" value="F:DNA-binding transcription factor activity"/>
    <property type="evidence" value="ECO:0007669"/>
    <property type="project" value="InterPro"/>
</dbReference>
<dbReference type="KEGG" id="euz:DVS28_a2598"/>
<evidence type="ECO:0000313" key="8">
    <source>
        <dbReference type="Proteomes" id="UP000264006"/>
    </source>
</evidence>
<dbReference type="InterPro" id="IPR015422">
    <property type="entry name" value="PyrdxlP-dep_Trfase_small"/>
</dbReference>
<dbReference type="InterPro" id="IPR015424">
    <property type="entry name" value="PyrdxlP-dep_Trfase"/>
</dbReference>
<accession>A0A346XYI1</accession>
<dbReference type="InterPro" id="IPR004839">
    <property type="entry name" value="Aminotransferase_I/II_large"/>
</dbReference>
<dbReference type="RefSeq" id="WP_164710465.1">
    <property type="nucleotide sequence ID" value="NZ_CP031165.1"/>
</dbReference>
<dbReference type="InterPro" id="IPR036388">
    <property type="entry name" value="WH-like_DNA-bd_sf"/>
</dbReference>
<dbReference type="Proteomes" id="UP000264006">
    <property type="component" value="Chromosome"/>
</dbReference>
<dbReference type="PROSITE" id="PS50949">
    <property type="entry name" value="HTH_GNTR"/>
    <property type="match status" value="1"/>
</dbReference>
<reference evidence="7 8" key="1">
    <citation type="submission" date="2018-09" db="EMBL/GenBank/DDBJ databases">
        <title>Complete genome sequence of Euzebya sp. DY32-46 isolated from seawater of Pacific Ocean.</title>
        <authorList>
            <person name="Xu L."/>
            <person name="Wu Y.-H."/>
            <person name="Xu X.-W."/>
        </authorList>
    </citation>
    <scope>NUCLEOTIDE SEQUENCE [LARGE SCALE GENOMIC DNA]</scope>
    <source>
        <strain evidence="7 8">DY32-46</strain>
    </source>
</reference>
<dbReference type="AlphaFoldDB" id="A0A346XYI1"/>
<dbReference type="InterPro" id="IPR051446">
    <property type="entry name" value="HTH_trans_reg/aminotransferase"/>
</dbReference>
<evidence type="ECO:0000256" key="3">
    <source>
        <dbReference type="ARBA" id="ARBA00023015"/>
    </source>
</evidence>
<keyword evidence="7" id="KW-0032">Aminotransferase</keyword>
<dbReference type="GO" id="GO:0008483">
    <property type="term" value="F:transaminase activity"/>
    <property type="evidence" value="ECO:0007669"/>
    <property type="project" value="UniProtKB-KW"/>
</dbReference>
<dbReference type="InterPro" id="IPR015421">
    <property type="entry name" value="PyrdxlP-dep_Trfase_major"/>
</dbReference>
<dbReference type="Gene3D" id="3.40.640.10">
    <property type="entry name" value="Type I PLP-dependent aspartate aminotransferase-like (Major domain)"/>
    <property type="match status" value="1"/>
</dbReference>
<dbReference type="GO" id="GO:0030170">
    <property type="term" value="F:pyridoxal phosphate binding"/>
    <property type="evidence" value="ECO:0007669"/>
    <property type="project" value="InterPro"/>
</dbReference>
<dbReference type="SUPFAM" id="SSF53383">
    <property type="entry name" value="PLP-dependent transferases"/>
    <property type="match status" value="1"/>
</dbReference>
<feature type="domain" description="HTH gntR-type" evidence="6">
    <location>
        <begin position="26"/>
        <end position="94"/>
    </location>
</feature>